<dbReference type="Proteomes" id="UP000192708">
    <property type="component" value="Unassembled WGS sequence"/>
</dbReference>
<name>A0A1W2AL68_9BURK</name>
<gene>
    <name evidence="4" type="ORF">SAMN06296008_10949</name>
</gene>
<dbReference type="PANTHER" id="PTHR43000">
    <property type="entry name" value="DTDP-D-GLUCOSE 4,6-DEHYDRATASE-RELATED"/>
    <property type="match status" value="1"/>
</dbReference>
<dbReference type="OrthoDB" id="9769113at2"/>
<evidence type="ECO:0000313" key="4">
    <source>
        <dbReference type="EMBL" id="SMC61403.1"/>
    </source>
</evidence>
<dbReference type="STRING" id="1938817.SAMN06296008_10949"/>
<comment type="pathway">
    <text evidence="1">Bacterial outer membrane biogenesis; LPS O-antigen biosynthesis.</text>
</comment>
<dbReference type="InterPro" id="IPR036291">
    <property type="entry name" value="NAD(P)-bd_dom_sf"/>
</dbReference>
<evidence type="ECO:0000256" key="1">
    <source>
        <dbReference type="ARBA" id="ARBA00005125"/>
    </source>
</evidence>
<dbReference type="Gene3D" id="3.40.50.720">
    <property type="entry name" value="NAD(P)-binding Rossmann-like Domain"/>
    <property type="match status" value="1"/>
</dbReference>
<sequence>MIVLITGGTGFVGLNLAQQLCKKGFKPVLMALAPMSFKLQQQLMQANISFDFFQGSVSNSADLDRVCTLYKIDKIVHAAAITADGNREIAHTREILETNLMGSVEIFECAVRHHIKQVVYLSSGSIFGHLGTHDPMIDELTSPVLPETIYGISKLAAERTALRYRQNRQLNVTVVRLGLAYGPWEYDTGHRDTLSLPYKTYLKAKLGEHLVISKVHGDDYIYATDIAQGLSLILEAGKSPQGLYHLSAGMQWSIATWLENLQQLFPKFTYEMTDDPHLCAFKNSSPLPRSPMSIQRIQNDFHFEPHFDQASAFSDFISQPSILHSFTND</sequence>
<evidence type="ECO:0000313" key="5">
    <source>
        <dbReference type="Proteomes" id="UP000192708"/>
    </source>
</evidence>
<feature type="domain" description="NAD-dependent epimerase/dehydratase" evidence="3">
    <location>
        <begin position="3"/>
        <end position="239"/>
    </location>
</feature>
<dbReference type="SUPFAM" id="SSF51735">
    <property type="entry name" value="NAD(P)-binding Rossmann-fold domains"/>
    <property type="match status" value="1"/>
</dbReference>
<proteinExistence type="inferred from homology"/>
<dbReference type="AlphaFoldDB" id="A0A1W2AL68"/>
<evidence type="ECO:0000256" key="2">
    <source>
        <dbReference type="ARBA" id="ARBA00007637"/>
    </source>
</evidence>
<evidence type="ECO:0000259" key="3">
    <source>
        <dbReference type="Pfam" id="PF01370"/>
    </source>
</evidence>
<dbReference type="RefSeq" id="WP_084283841.1">
    <property type="nucleotide sequence ID" value="NZ_FWXJ01000009.1"/>
</dbReference>
<accession>A0A1W2AL68</accession>
<keyword evidence="5" id="KW-1185">Reference proteome</keyword>
<dbReference type="InterPro" id="IPR001509">
    <property type="entry name" value="Epimerase_deHydtase"/>
</dbReference>
<comment type="similarity">
    <text evidence="2">Belongs to the NAD(P)-dependent epimerase/dehydratase family.</text>
</comment>
<dbReference type="CDD" id="cd08946">
    <property type="entry name" value="SDR_e"/>
    <property type="match status" value="1"/>
</dbReference>
<protein>
    <submittedName>
        <fullName evidence="4">Nucleoside-diphosphate-sugar epimerase</fullName>
    </submittedName>
</protein>
<organism evidence="4 5">
    <name type="scientific">Polynucleobacter kasalickyi</name>
    <dbReference type="NCBI Taxonomy" id="1938817"/>
    <lineage>
        <taxon>Bacteria</taxon>
        <taxon>Pseudomonadati</taxon>
        <taxon>Pseudomonadota</taxon>
        <taxon>Betaproteobacteria</taxon>
        <taxon>Burkholderiales</taxon>
        <taxon>Burkholderiaceae</taxon>
        <taxon>Polynucleobacter</taxon>
    </lineage>
</organism>
<reference evidence="4 5" key="1">
    <citation type="submission" date="2017-04" db="EMBL/GenBank/DDBJ databases">
        <authorList>
            <person name="Afonso C.L."/>
            <person name="Miller P.J."/>
            <person name="Scott M.A."/>
            <person name="Spackman E."/>
            <person name="Goraichik I."/>
            <person name="Dimitrov K.M."/>
            <person name="Suarez D.L."/>
            <person name="Swayne D.E."/>
        </authorList>
    </citation>
    <scope>NUCLEOTIDE SEQUENCE [LARGE SCALE GENOMIC DNA]</scope>
    <source>
        <strain evidence="4 5">VK13</strain>
    </source>
</reference>
<dbReference type="EMBL" id="FWXJ01000009">
    <property type="protein sequence ID" value="SMC61403.1"/>
    <property type="molecule type" value="Genomic_DNA"/>
</dbReference>
<dbReference type="Pfam" id="PF01370">
    <property type="entry name" value="Epimerase"/>
    <property type="match status" value="1"/>
</dbReference>